<dbReference type="EMBL" id="CP000512">
    <property type="protein sequence ID" value="ABM31174.1"/>
    <property type="molecule type" value="Genomic_DNA"/>
</dbReference>
<name>A1TJN6_PARC0</name>
<dbReference type="Gene3D" id="3.40.50.720">
    <property type="entry name" value="NAD(P)-binding Rossmann-like Domain"/>
    <property type="match status" value="1"/>
</dbReference>
<evidence type="ECO:0000313" key="3">
    <source>
        <dbReference type="EMBL" id="ABM31174.1"/>
    </source>
</evidence>
<dbReference type="Pfam" id="PF02317">
    <property type="entry name" value="Octopine_DH"/>
    <property type="match status" value="1"/>
</dbReference>
<evidence type="ECO:0000259" key="2">
    <source>
        <dbReference type="Pfam" id="PF03807"/>
    </source>
</evidence>
<dbReference type="Gene3D" id="1.10.1040.10">
    <property type="entry name" value="N-(1-d-carboxylethyl)-l-norvaline Dehydrogenase, domain 2"/>
    <property type="match status" value="1"/>
</dbReference>
<dbReference type="InterPro" id="IPR028939">
    <property type="entry name" value="P5C_Rdtase_cat_N"/>
</dbReference>
<dbReference type="SUPFAM" id="SSF51735">
    <property type="entry name" value="NAD(P)-binding Rossmann-fold domains"/>
    <property type="match status" value="1"/>
</dbReference>
<dbReference type="InterPro" id="IPR013328">
    <property type="entry name" value="6PGD_dom2"/>
</dbReference>
<organism evidence="3 4">
    <name type="scientific">Paracidovorax citrulli (strain AAC00-1)</name>
    <name type="common">Acidovorax citrulli</name>
    <dbReference type="NCBI Taxonomy" id="397945"/>
    <lineage>
        <taxon>Bacteria</taxon>
        <taxon>Pseudomonadati</taxon>
        <taxon>Pseudomonadota</taxon>
        <taxon>Betaproteobacteria</taxon>
        <taxon>Burkholderiales</taxon>
        <taxon>Comamonadaceae</taxon>
        <taxon>Paracidovorax</taxon>
    </lineage>
</organism>
<evidence type="ECO:0000259" key="1">
    <source>
        <dbReference type="Pfam" id="PF02317"/>
    </source>
</evidence>
<accession>A1TJN6</accession>
<dbReference type="Pfam" id="PF03807">
    <property type="entry name" value="F420_oxidored"/>
    <property type="match status" value="1"/>
</dbReference>
<dbReference type="GO" id="GO:0016491">
    <property type="term" value="F:oxidoreductase activity"/>
    <property type="evidence" value="ECO:0007669"/>
    <property type="project" value="InterPro"/>
</dbReference>
<dbReference type="STRING" id="397945.Aave_0569"/>
<dbReference type="Proteomes" id="UP000002596">
    <property type="component" value="Chromosome"/>
</dbReference>
<dbReference type="OrthoDB" id="1073746at2"/>
<sequence>MCDMANEIAVSIIGAGHCGCAIAADVLGRGGKVLLYAHPDHSATLHAILRQGYLDVTGRMRGRFMPVLSNDLSEALRFSDCLVLALPSFAHDDMIAALSAHDLGRHVIVCIAGNFFCLATRRSLRARAILETSSAPYASRVVGADVKVMGIKSQLHIASLAPIGDQGALQALARLFPMPLRWYRNVLEAGLSCINAVLHPVPALLNTGWIESTAGDFHFYRQGMSASVVRVMQAIDQERMRIASRYGLSVRSAVEMMNAYYGGRFASLRDFARESVEHNQEKMAPSSMQHRFIEQDVPLVLVPWHELGLKAGIDALTMRAIIQIASIVRRQPPPDEDSALRRLGLAGLDRRGILAAVAAG</sequence>
<proteinExistence type="predicted"/>
<protein>
    <submittedName>
        <fullName evidence="3">NAD/NADP octopine/nopaline dehydrogenase</fullName>
    </submittedName>
</protein>
<dbReference type="InterPro" id="IPR036291">
    <property type="entry name" value="NAD(P)-bd_dom_sf"/>
</dbReference>
<reference evidence="3 4" key="1">
    <citation type="submission" date="2006-12" db="EMBL/GenBank/DDBJ databases">
        <title>Complete sequence of Acidovorax avenae subsp. citrulli AAC00-1.</title>
        <authorList>
            <consortium name="US DOE Joint Genome Institute"/>
            <person name="Copeland A."/>
            <person name="Lucas S."/>
            <person name="Lapidus A."/>
            <person name="Barry K."/>
            <person name="Detter J.C."/>
            <person name="Glavina del Rio T."/>
            <person name="Dalin E."/>
            <person name="Tice H."/>
            <person name="Pitluck S."/>
            <person name="Kiss H."/>
            <person name="Brettin T."/>
            <person name="Bruce D."/>
            <person name="Han C."/>
            <person name="Tapia R."/>
            <person name="Gilna P."/>
            <person name="Schmutz J."/>
            <person name="Larimer F."/>
            <person name="Land M."/>
            <person name="Hauser L."/>
            <person name="Kyrpides N."/>
            <person name="Kim E."/>
            <person name="Stahl D."/>
            <person name="Richardson P."/>
        </authorList>
    </citation>
    <scope>NUCLEOTIDE SEQUENCE [LARGE SCALE GENOMIC DNA]</scope>
    <source>
        <strain evidence="3 4">AAC00-1</strain>
    </source>
</reference>
<feature type="domain" description="Pyrroline-5-carboxylate reductase catalytic N-terminal" evidence="2">
    <location>
        <begin position="10"/>
        <end position="111"/>
    </location>
</feature>
<gene>
    <name evidence="3" type="ordered locus">Aave_0569</name>
</gene>
<dbReference type="HOGENOM" id="CLU_056511_0_0_4"/>
<evidence type="ECO:0000313" key="4">
    <source>
        <dbReference type="Proteomes" id="UP000002596"/>
    </source>
</evidence>
<dbReference type="KEGG" id="aav:Aave_0569"/>
<feature type="domain" description="Opine dehydrogenase" evidence="1">
    <location>
        <begin position="182"/>
        <end position="327"/>
    </location>
</feature>
<dbReference type="SUPFAM" id="SSF48179">
    <property type="entry name" value="6-phosphogluconate dehydrogenase C-terminal domain-like"/>
    <property type="match status" value="1"/>
</dbReference>
<dbReference type="eggNOG" id="COG1893">
    <property type="taxonomic scope" value="Bacteria"/>
</dbReference>
<dbReference type="InterPro" id="IPR008927">
    <property type="entry name" value="6-PGluconate_DH-like_C_sf"/>
</dbReference>
<dbReference type="InterPro" id="IPR003421">
    <property type="entry name" value="Opine_DH"/>
</dbReference>
<dbReference type="AlphaFoldDB" id="A1TJN6"/>